<dbReference type="KEGG" id="liu:OU989_22940"/>
<reference evidence="1" key="1">
    <citation type="submission" date="2022-11" db="EMBL/GenBank/DDBJ databases">
        <title>Lysinibacillus irui.</title>
        <authorList>
            <person name="Akintayo S.O."/>
        </authorList>
    </citation>
    <scope>NUCLEOTIDE SEQUENCE</scope>
    <source>
        <strain evidence="1">IRB4-01</strain>
        <plasmid evidence="1">unnamed</plasmid>
    </source>
</reference>
<evidence type="ECO:0000313" key="1">
    <source>
        <dbReference type="EMBL" id="WDV09377.1"/>
    </source>
</evidence>
<dbReference type="EMBL" id="CP113528">
    <property type="protein sequence ID" value="WDV09377.1"/>
    <property type="molecule type" value="Genomic_DNA"/>
</dbReference>
<name>A0AAJ5RMX2_9BACI</name>
<dbReference type="AlphaFoldDB" id="A0AAJ5RMX2"/>
<dbReference type="RefSeq" id="WP_221682688.1">
    <property type="nucleotide sequence ID" value="NZ_CP113528.1"/>
</dbReference>
<geneLocation type="plasmid" evidence="1 2">
    <name>unnamed</name>
</geneLocation>
<organism evidence="1 2">
    <name type="scientific">Lysinibacillus irui</name>
    <dbReference type="NCBI Taxonomy" id="2998077"/>
    <lineage>
        <taxon>Bacteria</taxon>
        <taxon>Bacillati</taxon>
        <taxon>Bacillota</taxon>
        <taxon>Bacilli</taxon>
        <taxon>Bacillales</taxon>
        <taxon>Bacillaceae</taxon>
        <taxon>Lysinibacillus</taxon>
    </lineage>
</organism>
<gene>
    <name evidence="1" type="ORF">OU989_22940</name>
</gene>
<sequence length="81" mass="9379">MKKYRGSSMEQNEESCQDLEGHWTFAHSKELEWENAPFKTKKKAIAAGKDVLPCGFLIGQLKRKDNNLEYEIVNLEKLTFS</sequence>
<proteinExistence type="predicted"/>
<dbReference type="Proteomes" id="UP001219585">
    <property type="component" value="Plasmid unnamed"/>
</dbReference>
<evidence type="ECO:0000313" key="2">
    <source>
        <dbReference type="Proteomes" id="UP001219585"/>
    </source>
</evidence>
<keyword evidence="1" id="KW-0614">Plasmid</keyword>
<accession>A0AAJ5RMX2</accession>
<protein>
    <submittedName>
        <fullName evidence="1">Uncharacterized protein</fullName>
    </submittedName>
</protein>